<proteinExistence type="predicted"/>
<keyword evidence="2" id="KW-1185">Reference proteome</keyword>
<protein>
    <recommendedName>
        <fullName evidence="3">DUF4034 domain-containing protein</fullName>
    </recommendedName>
</protein>
<dbReference type="AlphaFoldDB" id="A0A918G7L5"/>
<evidence type="ECO:0008006" key="3">
    <source>
        <dbReference type="Google" id="ProtNLM"/>
    </source>
</evidence>
<dbReference type="EMBL" id="BMSL01000001">
    <property type="protein sequence ID" value="GGS22356.1"/>
    <property type="molecule type" value="Genomic_DNA"/>
</dbReference>
<reference evidence="1" key="2">
    <citation type="submission" date="2020-09" db="EMBL/GenBank/DDBJ databases">
        <authorList>
            <person name="Sun Q."/>
            <person name="Ohkuma M."/>
        </authorList>
    </citation>
    <scope>NUCLEOTIDE SEQUENCE</scope>
    <source>
        <strain evidence="1">JCM 4234</strain>
    </source>
</reference>
<evidence type="ECO:0000313" key="1">
    <source>
        <dbReference type="EMBL" id="GGS22356.1"/>
    </source>
</evidence>
<accession>A0A918G7L5</accession>
<evidence type="ECO:0000313" key="2">
    <source>
        <dbReference type="Proteomes" id="UP000653493"/>
    </source>
</evidence>
<comment type="caution">
    <text evidence="1">The sequence shown here is derived from an EMBL/GenBank/DDBJ whole genome shotgun (WGS) entry which is preliminary data.</text>
</comment>
<gene>
    <name evidence="1" type="ORF">GCM10010238_08490</name>
</gene>
<name>A0A918G7L5_STRGD</name>
<sequence length="351" mass="37375">MVDTMARLRAFLPTPRLRGASRRPAAGALAGAFAGSPAGEEVLLDAPDDRLAPALVAAAHGAHGPAAALLAGTRDRADWDHRDRYVSRLAAFARSRPEWLRSWHAAAPDDPDGRLVAVRLAVDRCWESPDRAGLLREIAPMVADTAERGGDDPVPWRVALDSARGRGAGHAEFERLWAEAVRRCPHHYGCHVAALAYLAAASPGAHRECLDFAETAARDAPEGSPLRELPLRAAFRCLTEGGAGAVEPARLETAADLALALSAAQPAADPWPAELRNLLVYVLVRLERWSDALEQLRLTGPYATSFPWDREADDALGRFLQVREGVRAAVADRTPAAGCGGRGSPAGPGAH</sequence>
<dbReference type="Proteomes" id="UP000653493">
    <property type="component" value="Unassembled WGS sequence"/>
</dbReference>
<organism evidence="1 2">
    <name type="scientific">Streptomyces griseoviridis</name>
    <dbReference type="NCBI Taxonomy" id="45398"/>
    <lineage>
        <taxon>Bacteria</taxon>
        <taxon>Bacillati</taxon>
        <taxon>Actinomycetota</taxon>
        <taxon>Actinomycetes</taxon>
        <taxon>Kitasatosporales</taxon>
        <taxon>Streptomycetaceae</taxon>
        <taxon>Streptomyces</taxon>
    </lineage>
</organism>
<reference evidence="1" key="1">
    <citation type="journal article" date="2014" name="Int. J. Syst. Evol. Microbiol.">
        <title>Complete genome sequence of Corynebacterium casei LMG S-19264T (=DSM 44701T), isolated from a smear-ripened cheese.</title>
        <authorList>
            <consortium name="US DOE Joint Genome Institute (JGI-PGF)"/>
            <person name="Walter F."/>
            <person name="Albersmeier A."/>
            <person name="Kalinowski J."/>
            <person name="Ruckert C."/>
        </authorList>
    </citation>
    <scope>NUCLEOTIDE SEQUENCE</scope>
    <source>
        <strain evidence="1">JCM 4234</strain>
    </source>
</reference>